<keyword evidence="3" id="KW-1185">Reference proteome</keyword>
<dbReference type="RefSeq" id="WP_262684789.1">
    <property type="nucleotide sequence ID" value="NZ_JAOQIO010000055.1"/>
</dbReference>
<protein>
    <submittedName>
        <fullName evidence="2">SMI1/KNR4 family protein</fullName>
    </submittedName>
</protein>
<comment type="caution">
    <text evidence="2">The sequence shown here is derived from an EMBL/GenBank/DDBJ whole genome shotgun (WGS) entry which is preliminary data.</text>
</comment>
<accession>A0ABT2UFV4</accession>
<feature type="domain" description="Knr4/Smi1-like" evidence="1">
    <location>
        <begin position="30"/>
        <end position="135"/>
    </location>
</feature>
<evidence type="ECO:0000313" key="2">
    <source>
        <dbReference type="EMBL" id="MCU6793520.1"/>
    </source>
</evidence>
<proteinExistence type="predicted"/>
<reference evidence="2 3" key="1">
    <citation type="submission" date="2022-09" db="EMBL/GenBank/DDBJ databases">
        <authorList>
            <person name="Han X.L."/>
            <person name="Wang Q."/>
            <person name="Lu T."/>
        </authorList>
    </citation>
    <scope>NUCLEOTIDE SEQUENCE [LARGE SCALE GENOMIC DNA]</scope>
    <source>
        <strain evidence="2 3">WQ 127069</strain>
    </source>
</reference>
<name>A0ABT2UFV4_9BACL</name>
<dbReference type="InterPro" id="IPR018958">
    <property type="entry name" value="Knr4/Smi1-like_dom"/>
</dbReference>
<dbReference type="Pfam" id="PF09346">
    <property type="entry name" value="SMI1_KNR4"/>
    <property type="match status" value="1"/>
</dbReference>
<organism evidence="2 3">
    <name type="scientific">Paenibacillus baimaensis</name>
    <dbReference type="NCBI Taxonomy" id="2982185"/>
    <lineage>
        <taxon>Bacteria</taxon>
        <taxon>Bacillati</taxon>
        <taxon>Bacillota</taxon>
        <taxon>Bacilli</taxon>
        <taxon>Bacillales</taxon>
        <taxon>Paenibacillaceae</taxon>
        <taxon>Paenibacillus</taxon>
    </lineage>
</organism>
<gene>
    <name evidence="2" type="ORF">OB236_15550</name>
</gene>
<sequence>MNIESLLTKLKTFPDCVVHSPSGLPVLEEGFLLPSDLTNFYKFCGGVNLFTKGDYSISIVSPSDFVLANPVIVGEKCEDDISSTWYTIAKDDNGDYLTIDLQIERLGKCYDSFWDRHGVIGDCPVIANSFTDLLKQLIENGGNRWYWLENDFVSLGDAYDVVV</sequence>
<evidence type="ECO:0000259" key="1">
    <source>
        <dbReference type="Pfam" id="PF09346"/>
    </source>
</evidence>
<dbReference type="Proteomes" id="UP001652445">
    <property type="component" value="Unassembled WGS sequence"/>
</dbReference>
<dbReference type="Gene3D" id="3.40.1580.10">
    <property type="entry name" value="SMI1/KNR4-like"/>
    <property type="match status" value="1"/>
</dbReference>
<dbReference type="InterPro" id="IPR037883">
    <property type="entry name" value="Knr4/Smi1-like_sf"/>
</dbReference>
<evidence type="ECO:0000313" key="3">
    <source>
        <dbReference type="Proteomes" id="UP001652445"/>
    </source>
</evidence>
<dbReference type="SUPFAM" id="SSF160631">
    <property type="entry name" value="SMI1/KNR4-like"/>
    <property type="match status" value="1"/>
</dbReference>
<dbReference type="EMBL" id="JAOQIO010000055">
    <property type="protein sequence ID" value="MCU6793520.1"/>
    <property type="molecule type" value="Genomic_DNA"/>
</dbReference>